<dbReference type="Pfam" id="PF16077">
    <property type="entry name" value="Spaetzle"/>
    <property type="match status" value="1"/>
</dbReference>
<comment type="caution">
    <text evidence="5">The sequence shown here is derived from an EMBL/GenBank/DDBJ whole genome shotgun (WGS) entry which is preliminary data.</text>
</comment>
<accession>A0A834KJI3</accession>
<dbReference type="EMBL" id="JACSEA010000002">
    <property type="protein sequence ID" value="KAF7407815.1"/>
    <property type="molecule type" value="Genomic_DNA"/>
</dbReference>
<dbReference type="AlphaFoldDB" id="A0A834KJI3"/>
<proteinExistence type="predicted"/>
<dbReference type="SUPFAM" id="SSF57501">
    <property type="entry name" value="Cystine-knot cytokines"/>
    <property type="match status" value="1"/>
</dbReference>
<dbReference type="GO" id="GO:0045087">
    <property type="term" value="P:innate immune response"/>
    <property type="evidence" value="ECO:0007669"/>
    <property type="project" value="TreeGrafter"/>
</dbReference>
<evidence type="ECO:0000259" key="4">
    <source>
        <dbReference type="Pfam" id="PF16077"/>
    </source>
</evidence>
<feature type="domain" description="Spaetzle" evidence="4">
    <location>
        <begin position="145"/>
        <end position="236"/>
    </location>
</feature>
<reference evidence="5" key="1">
    <citation type="journal article" date="2020" name="G3 (Bethesda)">
        <title>High-Quality Assemblies for Three Invasive Social Wasps from the &lt;i&gt;Vespula&lt;/i&gt; Genus.</title>
        <authorList>
            <person name="Harrop T.W.R."/>
            <person name="Guhlin J."/>
            <person name="McLaughlin G.M."/>
            <person name="Permina E."/>
            <person name="Stockwell P."/>
            <person name="Gilligan J."/>
            <person name="Le Lec M.F."/>
            <person name="Gruber M.A.M."/>
            <person name="Quinn O."/>
            <person name="Lovegrove M."/>
            <person name="Duncan E.J."/>
            <person name="Remnant E.J."/>
            <person name="Van Eeckhoven J."/>
            <person name="Graham B."/>
            <person name="Knapp R.A."/>
            <person name="Langford K.W."/>
            <person name="Kronenberg Z."/>
            <person name="Press M.O."/>
            <person name="Eacker S.M."/>
            <person name="Wilson-Rankin E.E."/>
            <person name="Purcell J."/>
            <person name="Lester P.J."/>
            <person name="Dearden P.K."/>
        </authorList>
    </citation>
    <scope>NUCLEOTIDE SEQUENCE</scope>
    <source>
        <strain evidence="5">Marl-1</strain>
    </source>
</reference>
<dbReference type="PANTHER" id="PTHR23199">
    <property type="entry name" value="NEUROTROPHIN 1-RELATED"/>
    <property type="match status" value="1"/>
</dbReference>
<evidence type="ECO:0000256" key="2">
    <source>
        <dbReference type="ARBA" id="ARBA00023157"/>
    </source>
</evidence>
<dbReference type="GO" id="GO:0005121">
    <property type="term" value="F:Toll binding"/>
    <property type="evidence" value="ECO:0007669"/>
    <property type="project" value="TreeGrafter"/>
</dbReference>
<dbReference type="PANTHER" id="PTHR23199:SF12">
    <property type="entry name" value="NEUROTROPHIN 1-RELATED"/>
    <property type="match status" value="1"/>
</dbReference>
<dbReference type="GO" id="GO:0008083">
    <property type="term" value="F:growth factor activity"/>
    <property type="evidence" value="ECO:0007669"/>
    <property type="project" value="TreeGrafter"/>
</dbReference>
<dbReference type="GO" id="GO:0021556">
    <property type="term" value="P:central nervous system formation"/>
    <property type="evidence" value="ECO:0007669"/>
    <property type="project" value="TreeGrafter"/>
</dbReference>
<organism evidence="5 6">
    <name type="scientific">Vespula vulgaris</name>
    <name type="common">Yellow jacket</name>
    <name type="synonym">Wasp</name>
    <dbReference type="NCBI Taxonomy" id="7454"/>
    <lineage>
        <taxon>Eukaryota</taxon>
        <taxon>Metazoa</taxon>
        <taxon>Ecdysozoa</taxon>
        <taxon>Arthropoda</taxon>
        <taxon>Hexapoda</taxon>
        <taxon>Insecta</taxon>
        <taxon>Pterygota</taxon>
        <taxon>Neoptera</taxon>
        <taxon>Endopterygota</taxon>
        <taxon>Hymenoptera</taxon>
        <taxon>Apocrita</taxon>
        <taxon>Aculeata</taxon>
        <taxon>Vespoidea</taxon>
        <taxon>Vespidae</taxon>
        <taxon>Vespinae</taxon>
        <taxon>Vespula</taxon>
    </lineage>
</organism>
<gene>
    <name evidence="5" type="ORF">HZH66_002352</name>
</gene>
<keyword evidence="6" id="KW-1185">Reference proteome</keyword>
<protein>
    <recommendedName>
        <fullName evidence="4">Spaetzle domain-containing protein</fullName>
    </recommendedName>
</protein>
<evidence type="ECO:0000313" key="5">
    <source>
        <dbReference type="EMBL" id="KAF7407815.1"/>
    </source>
</evidence>
<evidence type="ECO:0000313" key="6">
    <source>
        <dbReference type="Proteomes" id="UP000614350"/>
    </source>
</evidence>
<dbReference type="Gene3D" id="2.10.90.10">
    <property type="entry name" value="Cystine-knot cytokines"/>
    <property type="match status" value="1"/>
</dbReference>
<keyword evidence="3" id="KW-0325">Glycoprotein</keyword>
<keyword evidence="1" id="KW-0732">Signal</keyword>
<sequence>MAKIRLDVDYHPFKIVIKAVLLLWIAGKTNSDSQPNFYEKYGLDRPSYPSWYKESPFMYNIEPKGNTEDQIFFPYDNVKSQIRNLGDPHICKNKTYCEDTPYYPSELVKNRLENNKNLMEFAVNDFIPKELDLSDRIDARDEIPMCVSIEKVIYPKTAQTVNGEWLFIAQMGQNFAQGVRIETCLTNSAPCQFVQHITGYVSSCEQKYIYRQLLAVDKQNLTTELFRFPSSCCCTVKFVSS</sequence>
<evidence type="ECO:0000256" key="1">
    <source>
        <dbReference type="ARBA" id="ARBA00022729"/>
    </source>
</evidence>
<name>A0A834KJI3_VESVU</name>
<dbReference type="InterPro" id="IPR032104">
    <property type="entry name" value="Spaetzle"/>
</dbReference>
<dbReference type="Proteomes" id="UP000614350">
    <property type="component" value="Unassembled WGS sequence"/>
</dbReference>
<dbReference type="GO" id="GO:0005615">
    <property type="term" value="C:extracellular space"/>
    <property type="evidence" value="ECO:0007669"/>
    <property type="project" value="UniProtKB-ARBA"/>
</dbReference>
<dbReference type="InterPro" id="IPR052444">
    <property type="entry name" value="Spz/Toll_ligand-like"/>
</dbReference>
<dbReference type="InterPro" id="IPR029034">
    <property type="entry name" value="Cystine-knot_cytokine"/>
</dbReference>
<evidence type="ECO:0000256" key="3">
    <source>
        <dbReference type="ARBA" id="ARBA00023180"/>
    </source>
</evidence>
<keyword evidence="2" id="KW-1015">Disulfide bond</keyword>